<accession>A0A9D4ZDM9</accession>
<dbReference type="PANTHER" id="PTHR43390:SF1">
    <property type="entry name" value="CHLOROPLAST PROCESSING PEPTIDASE"/>
    <property type="match status" value="1"/>
</dbReference>
<evidence type="ECO:0000256" key="8">
    <source>
        <dbReference type="ARBA" id="ARBA00022670"/>
    </source>
</evidence>
<dbReference type="Pfam" id="PF10502">
    <property type="entry name" value="Peptidase_S26"/>
    <property type="match status" value="1"/>
</dbReference>
<evidence type="ECO:0000313" key="15">
    <source>
        <dbReference type="EMBL" id="KAI5070252.1"/>
    </source>
</evidence>
<dbReference type="InterPro" id="IPR019756">
    <property type="entry name" value="Pept_S26A_signal_pept_1_Ser-AS"/>
</dbReference>
<evidence type="ECO:0000256" key="11">
    <source>
        <dbReference type="ARBA" id="ARBA00023136"/>
    </source>
</evidence>
<keyword evidence="11" id="KW-0472">Membrane</keyword>
<feature type="active site" evidence="12">
    <location>
        <position position="158"/>
    </location>
</feature>
<proteinExistence type="inferred from homology"/>
<evidence type="ECO:0000259" key="14">
    <source>
        <dbReference type="Pfam" id="PF10502"/>
    </source>
</evidence>
<reference evidence="15" key="1">
    <citation type="submission" date="2021-01" db="EMBL/GenBank/DDBJ databases">
        <title>Adiantum capillus-veneris genome.</title>
        <authorList>
            <person name="Fang Y."/>
            <person name="Liao Q."/>
        </authorList>
    </citation>
    <scope>NUCLEOTIDE SEQUENCE</scope>
    <source>
        <strain evidence="15">H3</strain>
        <tissue evidence="15">Leaf</tissue>
    </source>
</reference>
<gene>
    <name evidence="15" type="ORF">GOP47_0014595</name>
</gene>
<evidence type="ECO:0000256" key="3">
    <source>
        <dbReference type="ARBA" id="ARBA00004370"/>
    </source>
</evidence>
<dbReference type="InterPro" id="IPR000223">
    <property type="entry name" value="Pept_S26A_signal_pept_1"/>
</dbReference>
<dbReference type="GO" id="GO:0009535">
    <property type="term" value="C:chloroplast thylakoid membrane"/>
    <property type="evidence" value="ECO:0007669"/>
    <property type="project" value="TreeGrafter"/>
</dbReference>
<dbReference type="Proteomes" id="UP000886520">
    <property type="component" value="Chromosome 14"/>
</dbReference>
<dbReference type="PROSITE" id="PS00501">
    <property type="entry name" value="SPASE_I_1"/>
    <property type="match status" value="1"/>
</dbReference>
<dbReference type="EMBL" id="JABFUD020000014">
    <property type="protein sequence ID" value="KAI5070252.1"/>
    <property type="molecule type" value="Genomic_DNA"/>
</dbReference>
<feature type="signal peptide" evidence="13">
    <location>
        <begin position="1"/>
        <end position="22"/>
    </location>
</feature>
<dbReference type="InterPro" id="IPR019758">
    <property type="entry name" value="Pept_S26A_signal_pept_1_CS"/>
</dbReference>
<dbReference type="OrthoDB" id="308440at2759"/>
<feature type="chain" id="PRO_5038395268" description="signal peptidase I" evidence="13">
    <location>
        <begin position="23"/>
        <end position="352"/>
    </location>
</feature>
<comment type="catalytic activity">
    <reaction evidence="1">
        <text>Cleavage of hydrophobic, N-terminal signal or leader sequences from secreted and periplasmic proteins.</text>
        <dbReference type="EC" id="3.4.21.89"/>
    </reaction>
</comment>
<comment type="similarity">
    <text evidence="4">Belongs to the peptidase S26 family.</text>
</comment>
<keyword evidence="16" id="KW-1185">Reference proteome</keyword>
<protein>
    <recommendedName>
        <fullName evidence="5">signal peptidase I</fullName>
        <ecNumber evidence="5">3.4.21.89</ecNumber>
    </recommendedName>
</protein>
<dbReference type="Gene3D" id="2.10.109.10">
    <property type="entry name" value="Umud Fragment, subunit A"/>
    <property type="match status" value="1"/>
</dbReference>
<dbReference type="GO" id="GO:0004252">
    <property type="term" value="F:serine-type endopeptidase activity"/>
    <property type="evidence" value="ECO:0007669"/>
    <property type="project" value="InterPro"/>
</dbReference>
<evidence type="ECO:0000256" key="7">
    <source>
        <dbReference type="ARBA" id="ARBA00022640"/>
    </source>
</evidence>
<keyword evidence="13" id="KW-0732">Signal</keyword>
<dbReference type="GO" id="GO:0009003">
    <property type="term" value="F:signal peptidase activity"/>
    <property type="evidence" value="ECO:0007669"/>
    <property type="project" value="UniProtKB-EC"/>
</dbReference>
<evidence type="ECO:0000256" key="5">
    <source>
        <dbReference type="ARBA" id="ARBA00013208"/>
    </source>
</evidence>
<name>A0A9D4ZDM9_ADICA</name>
<comment type="caution">
    <text evidence="15">The sequence shown here is derived from an EMBL/GenBank/DDBJ whole genome shotgun (WGS) entry which is preliminary data.</text>
</comment>
<dbReference type="GO" id="GO:0006465">
    <property type="term" value="P:signal peptide processing"/>
    <property type="evidence" value="ECO:0007669"/>
    <property type="project" value="InterPro"/>
</dbReference>
<sequence>MAAGAALCALFFSAFLFFSSYCCKEEALASRRRHEAPWPSTGCKFQSDLGLSRMPTSQLRLSGIRAMDFSSPPAMMFKTSVPFFPMYASSKMIEGAASTASSTSSEKSVDGPAIISLSRSRELLTLAIRASWTFSPLDSLTAVFKWLLAELRFIPSKSMLPTFEVGDRIIVEKVSYFFRNPDINDIVIFKPPRALQAQGYHAKAVFIKRVIARSGDVVEVKDGKLFVNGVVPFEDFTAGPPMYKMSALRIPKGCVFVLGDNRNHSNDSHVWGPLPVKNILGRSVFRYWPAERAGSTVWKGLVVESQIYKRPVWASMLYCKFLFKSLHCLKAKMKDSCCLCWFCFARDLEGRR</sequence>
<dbReference type="PRINTS" id="PR00727">
    <property type="entry name" value="LEADERPTASE"/>
</dbReference>
<keyword evidence="9" id="KW-0378">Hydrolase</keyword>
<feature type="active site" evidence="12">
    <location>
        <position position="208"/>
    </location>
</feature>
<keyword evidence="10" id="KW-0809">Transit peptide</keyword>
<dbReference type="AlphaFoldDB" id="A0A9D4ZDM9"/>
<organism evidence="15 16">
    <name type="scientific">Adiantum capillus-veneris</name>
    <name type="common">Maidenhair fern</name>
    <dbReference type="NCBI Taxonomy" id="13818"/>
    <lineage>
        <taxon>Eukaryota</taxon>
        <taxon>Viridiplantae</taxon>
        <taxon>Streptophyta</taxon>
        <taxon>Embryophyta</taxon>
        <taxon>Tracheophyta</taxon>
        <taxon>Polypodiopsida</taxon>
        <taxon>Polypodiidae</taxon>
        <taxon>Polypodiales</taxon>
        <taxon>Pteridineae</taxon>
        <taxon>Pteridaceae</taxon>
        <taxon>Vittarioideae</taxon>
        <taxon>Adiantum</taxon>
    </lineage>
</organism>
<dbReference type="CDD" id="cd06530">
    <property type="entry name" value="S26_SPase_I"/>
    <property type="match status" value="1"/>
</dbReference>
<dbReference type="InterPro" id="IPR019533">
    <property type="entry name" value="Peptidase_S26"/>
</dbReference>
<dbReference type="NCBIfam" id="TIGR02227">
    <property type="entry name" value="sigpep_I_bact"/>
    <property type="match status" value="1"/>
</dbReference>
<evidence type="ECO:0000313" key="16">
    <source>
        <dbReference type="Proteomes" id="UP000886520"/>
    </source>
</evidence>
<keyword evidence="6" id="KW-0150">Chloroplast</keyword>
<keyword evidence="7" id="KW-0934">Plastid</keyword>
<dbReference type="PANTHER" id="PTHR43390">
    <property type="entry name" value="SIGNAL PEPTIDASE I"/>
    <property type="match status" value="1"/>
</dbReference>
<evidence type="ECO:0000256" key="1">
    <source>
        <dbReference type="ARBA" id="ARBA00000677"/>
    </source>
</evidence>
<dbReference type="EC" id="3.4.21.89" evidence="5"/>
<evidence type="ECO:0000256" key="10">
    <source>
        <dbReference type="ARBA" id="ARBA00022946"/>
    </source>
</evidence>
<dbReference type="SUPFAM" id="SSF51306">
    <property type="entry name" value="LexA/Signal peptidase"/>
    <property type="match status" value="1"/>
</dbReference>
<evidence type="ECO:0000256" key="9">
    <source>
        <dbReference type="ARBA" id="ARBA00022801"/>
    </source>
</evidence>
<evidence type="ECO:0000256" key="13">
    <source>
        <dbReference type="SAM" id="SignalP"/>
    </source>
</evidence>
<keyword evidence="8" id="KW-0645">Protease</keyword>
<evidence type="ECO:0000256" key="12">
    <source>
        <dbReference type="PIRSR" id="PIRSR600223-1"/>
    </source>
</evidence>
<dbReference type="GO" id="GO:0010027">
    <property type="term" value="P:thylakoid membrane organization"/>
    <property type="evidence" value="ECO:0007669"/>
    <property type="project" value="TreeGrafter"/>
</dbReference>
<evidence type="ECO:0000256" key="2">
    <source>
        <dbReference type="ARBA" id="ARBA00004229"/>
    </source>
</evidence>
<evidence type="ECO:0000256" key="6">
    <source>
        <dbReference type="ARBA" id="ARBA00022528"/>
    </source>
</evidence>
<feature type="domain" description="Peptidase S26" evidence="14">
    <location>
        <begin position="142"/>
        <end position="288"/>
    </location>
</feature>
<evidence type="ECO:0000256" key="4">
    <source>
        <dbReference type="ARBA" id="ARBA00009370"/>
    </source>
</evidence>
<dbReference type="FunFam" id="2.10.109.10:FF:000012">
    <property type="entry name" value="Peptidase/ serine-type peptidase"/>
    <property type="match status" value="1"/>
</dbReference>
<dbReference type="PROSITE" id="PS00761">
    <property type="entry name" value="SPASE_I_3"/>
    <property type="match status" value="1"/>
</dbReference>
<dbReference type="InterPro" id="IPR036286">
    <property type="entry name" value="LexA/Signal_pep-like_sf"/>
</dbReference>
<comment type="subcellular location">
    <subcellularLocation>
        <location evidence="3">Membrane</location>
    </subcellularLocation>
    <subcellularLocation>
        <location evidence="2">Plastid</location>
        <location evidence="2">Chloroplast</location>
    </subcellularLocation>
</comment>